<comment type="caution">
    <text evidence="3">The sequence shown here is derived from an EMBL/GenBank/DDBJ whole genome shotgun (WGS) entry which is preliminary data.</text>
</comment>
<keyword evidence="2" id="KW-0560">Oxidoreductase</keyword>
<evidence type="ECO:0000256" key="2">
    <source>
        <dbReference type="ARBA" id="ARBA00023002"/>
    </source>
</evidence>
<dbReference type="EMBL" id="MU003770">
    <property type="protein sequence ID" value="KAF2724725.1"/>
    <property type="molecule type" value="Genomic_DNA"/>
</dbReference>
<evidence type="ECO:0000313" key="3">
    <source>
        <dbReference type="EMBL" id="KAF2724725.1"/>
    </source>
</evidence>
<evidence type="ECO:0000256" key="1">
    <source>
        <dbReference type="ARBA" id="ARBA00006484"/>
    </source>
</evidence>
<organism evidence="3 4">
    <name type="scientific">Polychaeton citri CBS 116435</name>
    <dbReference type="NCBI Taxonomy" id="1314669"/>
    <lineage>
        <taxon>Eukaryota</taxon>
        <taxon>Fungi</taxon>
        <taxon>Dikarya</taxon>
        <taxon>Ascomycota</taxon>
        <taxon>Pezizomycotina</taxon>
        <taxon>Dothideomycetes</taxon>
        <taxon>Dothideomycetidae</taxon>
        <taxon>Capnodiales</taxon>
        <taxon>Capnodiaceae</taxon>
        <taxon>Polychaeton</taxon>
    </lineage>
</organism>
<dbReference type="Pfam" id="PF00106">
    <property type="entry name" value="adh_short"/>
    <property type="match status" value="1"/>
</dbReference>
<gene>
    <name evidence="3" type="ORF">K431DRAFT_300603</name>
</gene>
<dbReference type="Proteomes" id="UP000799441">
    <property type="component" value="Unassembled WGS sequence"/>
</dbReference>
<dbReference type="OrthoDB" id="5336600at2759"/>
<sequence length="235" mass="25913">MPGKTLVILGSGPGIGVAIASNFSVRGFTHVALVSRDKQRLAKDQDQVLDAIQERGYSCQVKVWPCDLGDLSKLNATLKELENFGTLECVVFNAARVAGKVPLEESTEQIEADFRLTNLALYETAKWAIPILRKQSSADESLSPSFFVTSTTSLWREPEPSLVALSMVKSAQRALVLSLHHYFGKEVHVALVSVGGVVSPEKTNLSPENIAEQAYVLYKQRRGNWEREVEIPDDQ</sequence>
<keyword evidence="4" id="KW-1185">Reference proteome</keyword>
<dbReference type="InterPro" id="IPR002347">
    <property type="entry name" value="SDR_fam"/>
</dbReference>
<reference evidence="3" key="1">
    <citation type="journal article" date="2020" name="Stud. Mycol.">
        <title>101 Dothideomycetes genomes: a test case for predicting lifestyles and emergence of pathogens.</title>
        <authorList>
            <person name="Haridas S."/>
            <person name="Albert R."/>
            <person name="Binder M."/>
            <person name="Bloem J."/>
            <person name="Labutti K."/>
            <person name="Salamov A."/>
            <person name="Andreopoulos B."/>
            <person name="Baker S."/>
            <person name="Barry K."/>
            <person name="Bills G."/>
            <person name="Bluhm B."/>
            <person name="Cannon C."/>
            <person name="Castanera R."/>
            <person name="Culley D."/>
            <person name="Daum C."/>
            <person name="Ezra D."/>
            <person name="Gonzalez J."/>
            <person name="Henrissat B."/>
            <person name="Kuo A."/>
            <person name="Liang C."/>
            <person name="Lipzen A."/>
            <person name="Lutzoni F."/>
            <person name="Magnuson J."/>
            <person name="Mondo S."/>
            <person name="Nolan M."/>
            <person name="Ohm R."/>
            <person name="Pangilinan J."/>
            <person name="Park H.-J."/>
            <person name="Ramirez L."/>
            <person name="Alfaro M."/>
            <person name="Sun H."/>
            <person name="Tritt A."/>
            <person name="Yoshinaga Y."/>
            <person name="Zwiers L.-H."/>
            <person name="Turgeon B."/>
            <person name="Goodwin S."/>
            <person name="Spatafora J."/>
            <person name="Crous P."/>
            <person name="Grigoriev I."/>
        </authorList>
    </citation>
    <scope>NUCLEOTIDE SEQUENCE</scope>
    <source>
        <strain evidence="3">CBS 116435</strain>
    </source>
</reference>
<evidence type="ECO:0000313" key="4">
    <source>
        <dbReference type="Proteomes" id="UP000799441"/>
    </source>
</evidence>
<dbReference type="PANTHER" id="PTHR43669">
    <property type="entry name" value="5-KETO-D-GLUCONATE 5-REDUCTASE"/>
    <property type="match status" value="1"/>
</dbReference>
<dbReference type="PANTHER" id="PTHR43669:SF3">
    <property type="entry name" value="ALCOHOL DEHYDROGENASE, PUTATIVE (AFU_ORTHOLOGUE AFUA_3G03445)-RELATED"/>
    <property type="match status" value="1"/>
</dbReference>
<dbReference type="SUPFAM" id="SSF51735">
    <property type="entry name" value="NAD(P)-binding Rossmann-fold domains"/>
    <property type="match status" value="1"/>
</dbReference>
<proteinExistence type="inferred from homology"/>
<comment type="similarity">
    <text evidence="1">Belongs to the short-chain dehydrogenases/reductases (SDR) family.</text>
</comment>
<accession>A0A9P4UU24</accession>
<dbReference type="GO" id="GO:0016491">
    <property type="term" value="F:oxidoreductase activity"/>
    <property type="evidence" value="ECO:0007669"/>
    <property type="project" value="UniProtKB-KW"/>
</dbReference>
<name>A0A9P4UU24_9PEZI</name>
<dbReference type="InterPro" id="IPR036291">
    <property type="entry name" value="NAD(P)-bd_dom_sf"/>
</dbReference>
<dbReference type="Gene3D" id="3.40.50.720">
    <property type="entry name" value="NAD(P)-binding Rossmann-like Domain"/>
    <property type="match status" value="1"/>
</dbReference>
<protein>
    <submittedName>
        <fullName evidence="3">NAD(P)-binding protein</fullName>
    </submittedName>
</protein>
<dbReference type="AlphaFoldDB" id="A0A9P4UU24"/>